<feature type="non-terminal residue" evidence="2">
    <location>
        <position position="1"/>
    </location>
</feature>
<dbReference type="PROSITE" id="PS00202">
    <property type="entry name" value="RUBREDOXIN"/>
    <property type="match status" value="1"/>
</dbReference>
<comment type="caution">
    <text evidence="2">The sequence shown here is derived from an EMBL/GenBank/DDBJ whole genome shotgun (WGS) entry which is preliminary data.</text>
</comment>
<dbReference type="AlphaFoldDB" id="A0A2I1HUN2"/>
<dbReference type="InterPro" id="IPR018527">
    <property type="entry name" value="Rubredoxin_Fe_BS"/>
</dbReference>
<keyword evidence="3" id="KW-1185">Reference proteome</keyword>
<evidence type="ECO:0000313" key="2">
    <source>
        <dbReference type="EMBL" id="PKY62553.1"/>
    </source>
</evidence>
<gene>
    <name evidence="2" type="ORF">RhiirA4_489185</name>
</gene>
<dbReference type="EMBL" id="LLXI01007351">
    <property type="protein sequence ID" value="PKY62553.1"/>
    <property type="molecule type" value="Genomic_DNA"/>
</dbReference>
<name>A0A2I1HUN2_9GLOM</name>
<reference evidence="2 3" key="1">
    <citation type="submission" date="2015-10" db="EMBL/GenBank/DDBJ databases">
        <title>Genome analyses suggest a sexual origin of heterokaryosis in a supposedly ancient asexual fungus.</title>
        <authorList>
            <person name="Ropars J."/>
            <person name="Sedzielewska K."/>
            <person name="Noel J."/>
            <person name="Charron P."/>
            <person name="Farinelli L."/>
            <person name="Marton T."/>
            <person name="Kruger M."/>
            <person name="Pelin A."/>
            <person name="Brachmann A."/>
            <person name="Corradi N."/>
        </authorList>
    </citation>
    <scope>NUCLEOTIDE SEQUENCE [LARGE SCALE GENOMIC DNA]</scope>
    <source>
        <strain evidence="2 3">A4</strain>
    </source>
</reference>
<evidence type="ECO:0000313" key="3">
    <source>
        <dbReference type="Proteomes" id="UP000234323"/>
    </source>
</evidence>
<feature type="non-terminal residue" evidence="2">
    <location>
        <position position="178"/>
    </location>
</feature>
<organism evidence="2 3">
    <name type="scientific">Rhizophagus irregularis</name>
    <dbReference type="NCBI Taxonomy" id="588596"/>
    <lineage>
        <taxon>Eukaryota</taxon>
        <taxon>Fungi</taxon>
        <taxon>Fungi incertae sedis</taxon>
        <taxon>Mucoromycota</taxon>
        <taxon>Glomeromycotina</taxon>
        <taxon>Glomeromycetes</taxon>
        <taxon>Glomerales</taxon>
        <taxon>Glomeraceae</taxon>
        <taxon>Rhizophagus</taxon>
    </lineage>
</organism>
<evidence type="ECO:0000256" key="1">
    <source>
        <dbReference type="ARBA" id="ARBA00022723"/>
    </source>
</evidence>
<keyword evidence="1" id="KW-0479">Metal-binding</keyword>
<proteinExistence type="predicted"/>
<dbReference type="Proteomes" id="UP000234323">
    <property type="component" value="Unassembled WGS sequence"/>
</dbReference>
<protein>
    <submittedName>
        <fullName evidence="2">Uncharacterized protein</fullName>
    </submittedName>
</protein>
<dbReference type="GO" id="GO:0046872">
    <property type="term" value="F:metal ion binding"/>
    <property type="evidence" value="ECO:0007669"/>
    <property type="project" value="UniProtKB-KW"/>
</dbReference>
<accession>A0A2I1HUN2</accession>
<sequence>VRTLEKKKIDFPDIYDGWLCPICGLENETFNHIWTCKENRNFVSSWVDKIKAIILESVDDKKVAMGESLIMILNDMDIWNIRDFEDIEDLTFNFIDMIKGIIPMSLTAFIKKYKIQGCEINSIYEKIFTFLLENSTNSVWVPRCVELNSLEKELGLTRQMKINSRYGEYSKKFDHNSQ</sequence>